<dbReference type="InterPro" id="IPR050565">
    <property type="entry name" value="LYPA1-2/EST-like"/>
</dbReference>
<dbReference type="PANTHER" id="PTHR10655">
    <property type="entry name" value="LYSOPHOSPHOLIPASE-RELATED"/>
    <property type="match status" value="1"/>
</dbReference>
<evidence type="ECO:0000259" key="3">
    <source>
        <dbReference type="Pfam" id="PF02230"/>
    </source>
</evidence>
<name>A0A7S1AMY9_NOCSC</name>
<sequence length="230" mass="24415">MSAAVIMLHGSGDSGAGIEGWLEFASDGSFISGMRRANIKMIYPDAPSIPYTLAGGRHQAVWFDRKQMSYEAPEDPVGIARSLEQVDTLIDGLVQEGISPRRICVAGMSMGGCLALHVAYGNGRWSGKLGACAMMSSFLAEDSALDEAASQRFVTPVGDNSAPALFMATGGADAMVKVTWVERTRIRLEAAGILVPPQVSVFPGLGHDLCRPEIDELSNFFVSTLTSEVG</sequence>
<evidence type="ECO:0000256" key="1">
    <source>
        <dbReference type="ARBA" id="ARBA00006499"/>
    </source>
</evidence>
<dbReference type="InterPro" id="IPR003140">
    <property type="entry name" value="PLipase/COase/thioEstase"/>
</dbReference>
<dbReference type="SUPFAM" id="SSF53474">
    <property type="entry name" value="alpha/beta-Hydrolases"/>
    <property type="match status" value="1"/>
</dbReference>
<dbReference type="GO" id="GO:0005737">
    <property type="term" value="C:cytoplasm"/>
    <property type="evidence" value="ECO:0007669"/>
    <property type="project" value="TreeGrafter"/>
</dbReference>
<dbReference type="InterPro" id="IPR029058">
    <property type="entry name" value="AB_hydrolase_fold"/>
</dbReference>
<comment type="similarity">
    <text evidence="1">Belongs to the AB hydrolase superfamily. AB hydrolase 2 family.</text>
</comment>
<feature type="domain" description="Phospholipase/carboxylesterase/thioesterase" evidence="3">
    <location>
        <begin position="2"/>
        <end position="221"/>
    </location>
</feature>
<dbReference type="Gene3D" id="3.40.50.1820">
    <property type="entry name" value="alpha/beta hydrolase"/>
    <property type="match status" value="1"/>
</dbReference>
<dbReference type="GO" id="GO:0052689">
    <property type="term" value="F:carboxylic ester hydrolase activity"/>
    <property type="evidence" value="ECO:0007669"/>
    <property type="project" value="TreeGrafter"/>
</dbReference>
<gene>
    <name evidence="4" type="ORF">NSCI0253_LOCUS33764</name>
</gene>
<accession>A0A7S1AMY9</accession>
<dbReference type="GO" id="GO:0008474">
    <property type="term" value="F:palmitoyl-(protein) hydrolase activity"/>
    <property type="evidence" value="ECO:0007669"/>
    <property type="project" value="TreeGrafter"/>
</dbReference>
<evidence type="ECO:0000313" key="4">
    <source>
        <dbReference type="EMBL" id="CAD8859410.1"/>
    </source>
</evidence>
<organism evidence="4">
    <name type="scientific">Noctiluca scintillans</name>
    <name type="common">Sea sparkle</name>
    <name type="synonym">Red tide dinoflagellate</name>
    <dbReference type="NCBI Taxonomy" id="2966"/>
    <lineage>
        <taxon>Eukaryota</taxon>
        <taxon>Sar</taxon>
        <taxon>Alveolata</taxon>
        <taxon>Dinophyceae</taxon>
        <taxon>Noctilucales</taxon>
        <taxon>Noctilucaceae</taxon>
        <taxon>Noctiluca</taxon>
    </lineage>
</organism>
<keyword evidence="2" id="KW-0378">Hydrolase</keyword>
<evidence type="ECO:0000256" key="2">
    <source>
        <dbReference type="ARBA" id="ARBA00022801"/>
    </source>
</evidence>
<reference evidence="4" key="1">
    <citation type="submission" date="2021-01" db="EMBL/GenBank/DDBJ databases">
        <authorList>
            <person name="Corre E."/>
            <person name="Pelletier E."/>
            <person name="Niang G."/>
            <person name="Scheremetjew M."/>
            <person name="Finn R."/>
            <person name="Kale V."/>
            <person name="Holt S."/>
            <person name="Cochrane G."/>
            <person name="Meng A."/>
            <person name="Brown T."/>
            <person name="Cohen L."/>
        </authorList>
    </citation>
    <scope>NUCLEOTIDE SEQUENCE</scope>
</reference>
<proteinExistence type="inferred from homology"/>
<dbReference type="PANTHER" id="PTHR10655:SF17">
    <property type="entry name" value="LYSOPHOSPHOLIPASE-LIKE PROTEIN 1"/>
    <property type="match status" value="1"/>
</dbReference>
<dbReference type="EMBL" id="HBFQ01047424">
    <property type="protein sequence ID" value="CAD8859410.1"/>
    <property type="molecule type" value="Transcribed_RNA"/>
</dbReference>
<dbReference type="Pfam" id="PF02230">
    <property type="entry name" value="Abhydrolase_2"/>
    <property type="match status" value="1"/>
</dbReference>
<protein>
    <recommendedName>
        <fullName evidence="3">Phospholipase/carboxylesterase/thioesterase domain-containing protein</fullName>
    </recommendedName>
</protein>
<dbReference type="AlphaFoldDB" id="A0A7S1AMY9"/>